<keyword evidence="2" id="KW-1185">Reference proteome</keyword>
<proteinExistence type="predicted"/>
<dbReference type="EMBL" id="LJDB01000052">
    <property type="protein sequence ID" value="ONI40404.1"/>
    <property type="molecule type" value="Genomic_DNA"/>
</dbReference>
<accession>A0ACC8XC86</accession>
<sequence>MKYVIIGASAAGISGVKRIREIDPNAEIILISKDEYIYSRCILHHYISGKRTLDQLNFVSPNFIEEYNINWLKGEEVIKVDSDQKFVVTNSNKKISFDKLLIASGSHVNIPQSLKILKAATNVVGLHNLDDCEKIMYLAKYANNIVIIGAGLIGIDAISGLLNLEDKNLTIIERCSHLLPLQLDTESSSTYENAFAQRGVKQYYNAIIKKIGITKSKHIIEIILSNGELLNCDLLIIASGVRPNVAFLEGSGIEVDYFGLVIDEYGQTSCKDIYGAGDVSGRRPIWSVAVKEGIIAGSNMAGVRKHMTDFFASKSTMNFFDIPTLSLGNTLLGSDEYEIEVEKDQDGNYKKIIHKDGKIYGAILQGDLSYSGVLTQLIALKIDVSRIKKSLFKINYADFFHQTKDFEFDYEEET</sequence>
<protein>
    <submittedName>
        <fullName evidence="1">Nitrate reductase</fullName>
    </submittedName>
</protein>
<gene>
    <name evidence="1" type="ORF">AN396_06240</name>
</gene>
<dbReference type="Proteomes" id="UP000188605">
    <property type="component" value="Unassembled WGS sequence"/>
</dbReference>
<reference evidence="1" key="1">
    <citation type="submission" date="2016-08" db="EMBL/GenBank/DDBJ databases">
        <authorList>
            <person name="Ngugi D.K."/>
            <person name="Miyake S."/>
            <person name="Stingl U."/>
        </authorList>
    </citation>
    <scope>NUCLEOTIDE SEQUENCE</scope>
    <source>
        <strain evidence="1">SCG-B11WGA-EpuloA1</strain>
    </source>
</reference>
<evidence type="ECO:0000313" key="2">
    <source>
        <dbReference type="Proteomes" id="UP000188605"/>
    </source>
</evidence>
<organism evidence="1 2">
    <name type="scientific">Candidatus Epulonipiscium fishelsonii</name>
    <dbReference type="NCBI Taxonomy" id="77094"/>
    <lineage>
        <taxon>Bacteria</taxon>
        <taxon>Bacillati</taxon>
        <taxon>Bacillota</taxon>
        <taxon>Clostridia</taxon>
        <taxon>Lachnospirales</taxon>
        <taxon>Lachnospiraceae</taxon>
        <taxon>Candidatus Epulonipiscium</taxon>
    </lineage>
</organism>
<evidence type="ECO:0000313" key="1">
    <source>
        <dbReference type="EMBL" id="ONI40404.1"/>
    </source>
</evidence>
<name>A0ACC8XC86_9FIRM</name>
<comment type="caution">
    <text evidence="1">The sequence shown here is derived from an EMBL/GenBank/DDBJ whole genome shotgun (WGS) entry which is preliminary data.</text>
</comment>